<evidence type="ECO:0000313" key="5">
    <source>
        <dbReference type="Proteomes" id="UP000007843"/>
    </source>
</evidence>
<dbReference type="InterPro" id="IPR016181">
    <property type="entry name" value="Acyl_CoA_acyltransferase"/>
</dbReference>
<dbReference type="CDD" id="cd04301">
    <property type="entry name" value="NAT_SF"/>
    <property type="match status" value="1"/>
</dbReference>
<dbReference type="GO" id="GO:0005737">
    <property type="term" value="C:cytoplasm"/>
    <property type="evidence" value="ECO:0007669"/>
    <property type="project" value="TreeGrafter"/>
</dbReference>
<dbReference type="PANTHER" id="PTHR43626:SF4">
    <property type="entry name" value="GCN5-RELATED N-ACETYLTRANSFERASE 2, CHLOROPLASTIC"/>
    <property type="match status" value="1"/>
</dbReference>
<evidence type="ECO:0000256" key="1">
    <source>
        <dbReference type="ARBA" id="ARBA00022679"/>
    </source>
</evidence>
<dbReference type="Pfam" id="PF00583">
    <property type="entry name" value="Acetyltransf_1"/>
    <property type="match status" value="1"/>
</dbReference>
<dbReference type="HOGENOM" id="CLU_086503_7_0_6"/>
<organism evidence="4 5">
    <name type="scientific">Klebsiella michiganensis (strain ATCC 8724 / DSM 4798 / JCM 20051 / NBRC 3318 / NRRL B-199 / KCTC 1686 / BUCSAV 143 / CCM 1901)</name>
    <dbReference type="NCBI Taxonomy" id="1006551"/>
    <lineage>
        <taxon>Bacteria</taxon>
        <taxon>Pseudomonadati</taxon>
        <taxon>Pseudomonadota</taxon>
        <taxon>Gammaproteobacteria</taxon>
        <taxon>Enterobacterales</taxon>
        <taxon>Enterobacteriaceae</taxon>
        <taxon>Klebsiella/Raoultella group</taxon>
        <taxon>Klebsiella</taxon>
    </lineage>
</organism>
<reference evidence="4 5" key="1">
    <citation type="journal article" date="2012" name="J. Bacteriol.">
        <title>Complete genome sequence of Klebsiella oxytoca KCTC 1686, used in production of 2,3-butanediol.</title>
        <authorList>
            <person name="Shin S.H."/>
            <person name="Kim S."/>
            <person name="Kim J.Y."/>
            <person name="Lee S."/>
            <person name="Um Y."/>
            <person name="Oh M.K."/>
            <person name="Kim Y.R."/>
            <person name="Lee J."/>
            <person name="Yang K.S."/>
        </authorList>
    </citation>
    <scope>NUCLEOTIDE SEQUENCE [LARGE SCALE GENOMIC DNA]</scope>
    <source>
        <strain evidence="5">ATCC 8724 / DSM 4798 / JCM 20051 / NBRC 3318 / NRRL B-199 / KCTC 1686</strain>
    </source>
</reference>
<keyword evidence="1" id="KW-0808">Transferase</keyword>
<dbReference type="InterPro" id="IPR045039">
    <property type="entry name" value="NSI-like"/>
</dbReference>
<dbReference type="AlphaFoldDB" id="A0A0H3H0W0"/>
<sequence>MMADYTFIDTVPSAEDFCRLRVISGMSPRPLEGARAGLPRSCYGVHILYAGVPVGMGRIVGDGALNFEIVDVAVDPAHQGKGLGRQIMQKIVSWLDENAVKGAYVSLVADVPELYAKFGFSSVRPESEGMAKIWK</sequence>
<dbReference type="InterPro" id="IPR000182">
    <property type="entry name" value="GNAT_dom"/>
</dbReference>
<dbReference type="Gene3D" id="3.40.630.30">
    <property type="match status" value="1"/>
</dbReference>
<dbReference type="PANTHER" id="PTHR43626">
    <property type="entry name" value="ACYL-COA N-ACYLTRANSFERASE"/>
    <property type="match status" value="1"/>
</dbReference>
<dbReference type="RefSeq" id="WP_014227336.1">
    <property type="nucleotide sequence ID" value="NC_016612.1"/>
</dbReference>
<dbReference type="SUPFAM" id="SSF55729">
    <property type="entry name" value="Acyl-CoA N-acyltransferases (Nat)"/>
    <property type="match status" value="1"/>
</dbReference>
<dbReference type="KEGG" id="kox:KOX_06605"/>
<proteinExistence type="predicted"/>
<keyword evidence="2" id="KW-0012">Acyltransferase</keyword>
<accession>A0A0H3H0W0</accession>
<dbReference type="EMBL" id="CP003218">
    <property type="protein sequence ID" value="AEX03051.1"/>
    <property type="molecule type" value="Genomic_DNA"/>
</dbReference>
<name>A0A0H3H0W0_KLEM8</name>
<evidence type="ECO:0000256" key="2">
    <source>
        <dbReference type="ARBA" id="ARBA00023315"/>
    </source>
</evidence>
<dbReference type="GO" id="GO:0008080">
    <property type="term" value="F:N-acetyltransferase activity"/>
    <property type="evidence" value="ECO:0007669"/>
    <property type="project" value="InterPro"/>
</dbReference>
<dbReference type="PROSITE" id="PS51186">
    <property type="entry name" value="GNAT"/>
    <property type="match status" value="1"/>
</dbReference>
<protein>
    <recommendedName>
        <fullName evidence="3">N-acetyltransferase domain-containing protein</fullName>
    </recommendedName>
</protein>
<gene>
    <name evidence="4" type="ordered locus">KOX_06605</name>
</gene>
<dbReference type="Proteomes" id="UP000007843">
    <property type="component" value="Chromosome"/>
</dbReference>
<evidence type="ECO:0000259" key="3">
    <source>
        <dbReference type="PROSITE" id="PS51186"/>
    </source>
</evidence>
<evidence type="ECO:0000313" key="4">
    <source>
        <dbReference type="EMBL" id="AEX03051.1"/>
    </source>
</evidence>
<feature type="domain" description="N-acetyltransferase" evidence="3">
    <location>
        <begin position="1"/>
        <end position="135"/>
    </location>
</feature>